<reference evidence="5" key="1">
    <citation type="submission" date="2025-08" db="UniProtKB">
        <authorList>
            <consortium name="RefSeq"/>
        </authorList>
    </citation>
    <scope>IDENTIFICATION</scope>
    <source>
        <strain evidence="5">15085-1641.00</strain>
        <tissue evidence="5">Whole body</tissue>
    </source>
</reference>
<evidence type="ECO:0000313" key="5">
    <source>
        <dbReference type="RefSeq" id="XP_023173237.2"/>
    </source>
</evidence>
<dbReference type="Pfam" id="PF21581">
    <property type="entry name" value="SCD"/>
    <property type="match status" value="1"/>
</dbReference>
<dbReference type="SUPFAM" id="SSF48371">
    <property type="entry name" value="ARM repeat"/>
    <property type="match status" value="1"/>
</dbReference>
<dbReference type="GO" id="GO:0005634">
    <property type="term" value="C:nucleus"/>
    <property type="evidence" value="ECO:0007669"/>
    <property type="project" value="TreeGrafter"/>
</dbReference>
<dbReference type="PROSITE" id="PS51425">
    <property type="entry name" value="SCD"/>
    <property type="match status" value="1"/>
</dbReference>
<evidence type="ECO:0000256" key="2">
    <source>
        <dbReference type="SAM" id="MobiDB-lite"/>
    </source>
</evidence>
<evidence type="ECO:0000256" key="1">
    <source>
        <dbReference type="ARBA" id="ARBA00005486"/>
    </source>
</evidence>
<sequence>MSSSSDDVEIIEYVQPDEAESMDISSVNSGSNKENEMPLEGDSSQGFVFNPRISLLELVCSGKQTTKAICQSWIKSFRHAPAAALLKFMQFVLEASGSQYQIPSVPALPFNYSEILIAATAHFGNKRLTYPLIIRTGKSFARNICQFVQCLMGRCLSSGLLLEDVFLNDIFGFLLVCVDSKVRAFRHTCTFIALKMMSTLSAKGEHLKDMWLKLFASVFLERSSDVVDEIRYLCLFEFGLWLETYPQCYLSADRLEHLFHALQDNAAKVLECCFQSLLKLYNNPKLRAVCLELGVTYKMTLLGLTMSAENELGQMAIELLGRFYKANPTLLDESMLQVIEQLVFAAHRGVAQAAADLVPYRYQEAATAEEGILILARFFIRYAEHEHAAYLVDAYYGRNDIILEWSTMVAMLLHPQSLNRIECSAIIEILTRAIKQAVTGEIPPGRYTEDLVREAQPNAKKQATAILLNKLSSLLRQYRNSIHDLSNLLELPQFMLLQGTSFDELLEQIKDIMFEQQEIEVLQMGAMTLEHLYSLNVSHGNHCKMLLNNAVTNYMIAATAWEQSIAGNSRLPMKDNAKRLLNTLCLLAALYARFDLNEWQLSDNVLVKLQHGVEDWSNGKQASESCLPAQSISFYLTIMYMSFSWDLRRIREAAKEDQDVTTSCRGLRRRLDNFLCISFQLIEQSALIQMECDAFTYTCDIFVLFSSSRRSDCIAIRSLECKSNISDYELIENFVLRFVFDGGIAQLLAPEMFQLMQSKRRILASYCKLVFHNVMPVMRACIVLQYYDSFHPIFGDILRSTLERCLSVNPTNFGMTLMHTCLLVYKRIRLAFPDAQLAAASSDFADLLKLANLLAEIFNTKQLEVRSGVLVLHRAGIRFAAELVSAVPTDPPKNLLYLTVIQEFVPQLLAQDMLDVLRSLDLIDHGALPENRVNDWLPLVTYRNALKLALMQSCRRDDLYNLPNYVVD</sequence>
<dbReference type="GO" id="GO:0008278">
    <property type="term" value="C:cohesin complex"/>
    <property type="evidence" value="ECO:0007669"/>
    <property type="project" value="TreeGrafter"/>
</dbReference>
<evidence type="ECO:0000313" key="4">
    <source>
        <dbReference type="Proteomes" id="UP000504633"/>
    </source>
</evidence>
<dbReference type="InterPro" id="IPR013721">
    <property type="entry name" value="STAG"/>
</dbReference>
<dbReference type="AlphaFoldDB" id="A0A6J1M2I2"/>
<dbReference type="InterPro" id="IPR020839">
    <property type="entry name" value="SCD"/>
</dbReference>
<keyword evidence="4" id="KW-1185">Reference proteome</keyword>
<proteinExistence type="inferred from homology"/>
<dbReference type="GeneID" id="111601052"/>
<dbReference type="Pfam" id="PF08514">
    <property type="entry name" value="STAG"/>
    <property type="match status" value="1"/>
</dbReference>
<dbReference type="InterPro" id="IPR016024">
    <property type="entry name" value="ARM-type_fold"/>
</dbReference>
<dbReference type="InterPro" id="IPR039662">
    <property type="entry name" value="Cohesin_Scc3/SA"/>
</dbReference>
<gene>
    <name evidence="5" type="primary">LOC111601052</name>
</gene>
<organism evidence="4 5">
    <name type="scientific">Drosophila hydei</name>
    <name type="common">Fruit fly</name>
    <dbReference type="NCBI Taxonomy" id="7224"/>
    <lineage>
        <taxon>Eukaryota</taxon>
        <taxon>Metazoa</taxon>
        <taxon>Ecdysozoa</taxon>
        <taxon>Arthropoda</taxon>
        <taxon>Hexapoda</taxon>
        <taxon>Insecta</taxon>
        <taxon>Pterygota</taxon>
        <taxon>Neoptera</taxon>
        <taxon>Endopterygota</taxon>
        <taxon>Diptera</taxon>
        <taxon>Brachycera</taxon>
        <taxon>Muscomorpha</taxon>
        <taxon>Ephydroidea</taxon>
        <taxon>Drosophilidae</taxon>
        <taxon>Drosophila</taxon>
    </lineage>
</organism>
<dbReference type="Proteomes" id="UP000504633">
    <property type="component" value="Unplaced"/>
</dbReference>
<dbReference type="OrthoDB" id="498590at2759"/>
<dbReference type="GO" id="GO:0003682">
    <property type="term" value="F:chromatin binding"/>
    <property type="evidence" value="ECO:0007669"/>
    <property type="project" value="TreeGrafter"/>
</dbReference>
<name>A0A6J1M2I2_DROHY</name>
<feature type="domain" description="SCD" evidence="3">
    <location>
        <begin position="219"/>
        <end position="304"/>
    </location>
</feature>
<comment type="similarity">
    <text evidence="1">Belongs to the SCC3 family.</text>
</comment>
<dbReference type="PANTHER" id="PTHR11199">
    <property type="entry name" value="STROMAL ANTIGEN"/>
    <property type="match status" value="1"/>
</dbReference>
<feature type="compositionally biased region" description="Polar residues" evidence="2">
    <location>
        <begin position="23"/>
        <end position="32"/>
    </location>
</feature>
<dbReference type="OMA" id="SYCKLVF"/>
<accession>A0A6J1M2I2</accession>
<dbReference type="RefSeq" id="XP_023173237.2">
    <property type="nucleotide sequence ID" value="XM_023317469.2"/>
</dbReference>
<dbReference type="KEGG" id="dhe:111601052"/>
<dbReference type="PANTHER" id="PTHR11199:SF0">
    <property type="entry name" value="LD34181P-RELATED"/>
    <property type="match status" value="1"/>
</dbReference>
<evidence type="ECO:0000259" key="3">
    <source>
        <dbReference type="PROSITE" id="PS51425"/>
    </source>
</evidence>
<dbReference type="GO" id="GO:0000785">
    <property type="term" value="C:chromatin"/>
    <property type="evidence" value="ECO:0007669"/>
    <property type="project" value="TreeGrafter"/>
</dbReference>
<dbReference type="Pfam" id="PF24571">
    <property type="entry name" value="HEAT_SCC3-SA"/>
    <property type="match status" value="1"/>
</dbReference>
<dbReference type="GO" id="GO:0007062">
    <property type="term" value="P:sister chromatid cohesion"/>
    <property type="evidence" value="ECO:0007669"/>
    <property type="project" value="UniProtKB-ARBA"/>
</dbReference>
<protein>
    <submittedName>
        <fullName evidence="5">Cohesin subunit SA-2</fullName>
    </submittedName>
</protein>
<feature type="region of interest" description="Disordered" evidence="2">
    <location>
        <begin position="22"/>
        <end position="41"/>
    </location>
</feature>
<dbReference type="InterPro" id="IPR056396">
    <property type="entry name" value="HEAT_SCC3-SA"/>
</dbReference>